<evidence type="ECO:0000256" key="2">
    <source>
        <dbReference type="ARBA" id="ARBA00012176"/>
    </source>
</evidence>
<evidence type="ECO:0000313" key="3">
    <source>
        <dbReference type="EMBL" id="MES1922464.1"/>
    </source>
</evidence>
<evidence type="ECO:0000256" key="1">
    <source>
        <dbReference type="ARBA" id="ARBA00006066"/>
    </source>
</evidence>
<comment type="similarity">
    <text evidence="1">Belongs to the PIGL family.</text>
</comment>
<sequence length="157" mass="18220">MFFLPTIKSLNPKLKIHLLCLSKGGKDGVRTNELVSSAEFLGISKLKISETNYFVDGLKEKWPHSKIRKTVEDYITKNGIKNVITFDENGVSNHPNHIDIFKAISKSDFFVENKVSLFKLKTVNSLQKYIFFIEFPFTILSKLWNFDEDNFTLFYKV</sequence>
<proteinExistence type="inferred from homology"/>
<reference evidence="3 4" key="1">
    <citation type="journal article" date="2024" name="BMC Biol.">
        <title>Comparative genomics of Ascetosporea gives new insight into the evolutionary basis for animal parasitism in Rhizaria.</title>
        <authorList>
            <person name="Hiltunen Thoren M."/>
            <person name="Onut-Brannstrom I."/>
            <person name="Alfjorden A."/>
            <person name="Peckova H."/>
            <person name="Swords F."/>
            <person name="Hooper C."/>
            <person name="Holzer A.S."/>
            <person name="Bass D."/>
            <person name="Burki F."/>
        </authorList>
    </citation>
    <scope>NUCLEOTIDE SEQUENCE [LARGE SCALE GENOMIC DNA]</scope>
    <source>
        <strain evidence="3">20-A016</strain>
    </source>
</reference>
<organism evidence="3 4">
    <name type="scientific">Bonamia ostreae</name>
    <dbReference type="NCBI Taxonomy" id="126728"/>
    <lineage>
        <taxon>Eukaryota</taxon>
        <taxon>Sar</taxon>
        <taxon>Rhizaria</taxon>
        <taxon>Endomyxa</taxon>
        <taxon>Ascetosporea</taxon>
        <taxon>Haplosporida</taxon>
        <taxon>Bonamia</taxon>
    </lineage>
</organism>
<evidence type="ECO:0000313" key="4">
    <source>
        <dbReference type="Proteomes" id="UP001439008"/>
    </source>
</evidence>
<dbReference type="PANTHER" id="PTHR12993">
    <property type="entry name" value="N-ACETYLGLUCOSAMINYL-PHOSPHATIDYLINOSITOL DE-N-ACETYLASE-RELATED"/>
    <property type="match status" value="1"/>
</dbReference>
<dbReference type="EMBL" id="JBDODL010002883">
    <property type="protein sequence ID" value="MES1922464.1"/>
    <property type="molecule type" value="Genomic_DNA"/>
</dbReference>
<comment type="caution">
    <text evidence="3">The sequence shown here is derived from an EMBL/GenBank/DDBJ whole genome shotgun (WGS) entry which is preliminary data.</text>
</comment>
<gene>
    <name evidence="3" type="ORF">MHBO_003979</name>
</gene>
<dbReference type="EC" id="3.5.1.89" evidence="2"/>
<accession>A0ABV2ASB7</accession>
<keyword evidence="4" id="KW-1185">Reference proteome</keyword>
<dbReference type="Proteomes" id="UP001439008">
    <property type="component" value="Unassembled WGS sequence"/>
</dbReference>
<protein>
    <recommendedName>
        <fullName evidence="2">N-acetylglucosaminylphosphatidylinositol deacetylase</fullName>
        <ecNumber evidence="2">3.5.1.89</ecNumber>
    </recommendedName>
</protein>
<dbReference type="Gene3D" id="3.40.50.10320">
    <property type="entry name" value="LmbE-like"/>
    <property type="match status" value="1"/>
</dbReference>
<dbReference type="Pfam" id="PF02585">
    <property type="entry name" value="PIG-L"/>
    <property type="match status" value="1"/>
</dbReference>
<dbReference type="PANTHER" id="PTHR12993:SF11">
    <property type="entry name" value="N-ACETYLGLUCOSAMINYL-PHOSPHATIDYLINOSITOL DE-N-ACETYLASE"/>
    <property type="match status" value="1"/>
</dbReference>
<dbReference type="InterPro" id="IPR003737">
    <property type="entry name" value="GlcNAc_PI_deacetylase-related"/>
</dbReference>
<dbReference type="InterPro" id="IPR024078">
    <property type="entry name" value="LmbE-like_dom_sf"/>
</dbReference>
<name>A0ABV2ASB7_9EUKA</name>
<dbReference type="SUPFAM" id="SSF102588">
    <property type="entry name" value="LmbE-like"/>
    <property type="match status" value="1"/>
</dbReference>